<organism evidence="3 4">
    <name type="scientific">Mucilaginibacter sabulilitoris</name>
    <dbReference type="NCBI Taxonomy" id="1173583"/>
    <lineage>
        <taxon>Bacteria</taxon>
        <taxon>Pseudomonadati</taxon>
        <taxon>Bacteroidota</taxon>
        <taxon>Sphingobacteriia</taxon>
        <taxon>Sphingobacteriales</taxon>
        <taxon>Sphingobacteriaceae</taxon>
        <taxon>Mucilaginibacter</taxon>
    </lineage>
</organism>
<dbReference type="RefSeq" id="WP_321564439.1">
    <property type="nucleotide sequence ID" value="NZ_CP139558.1"/>
</dbReference>
<dbReference type="CDD" id="cd07814">
    <property type="entry name" value="SRPBCC_CalC_Aha1-like"/>
    <property type="match status" value="1"/>
</dbReference>
<keyword evidence="4" id="KW-1185">Reference proteome</keyword>
<sequence>MKTSNTTEVANTKDEVFITHIFNAPREVVFKAWTEPEQLLRWFAPDGCTIDFKNINVQTGGTFHSCIHDPQFGDCWCKGTYLEVIYPEKLVYTMALTDEHGNDLESAVDAGKDANMPRETVLTVTFAEYGNQTKLTLHQTMPEDIAKQTGAYQSWIKMLHKLEELV</sequence>
<feature type="domain" description="Activator of Hsp90 ATPase homologue 1/2-like C-terminal" evidence="2">
    <location>
        <begin position="23"/>
        <end position="166"/>
    </location>
</feature>
<dbReference type="SUPFAM" id="SSF55961">
    <property type="entry name" value="Bet v1-like"/>
    <property type="match status" value="1"/>
</dbReference>
<evidence type="ECO:0000256" key="1">
    <source>
        <dbReference type="ARBA" id="ARBA00006817"/>
    </source>
</evidence>
<gene>
    <name evidence="3" type="ORF">SNE25_07290</name>
</gene>
<name>A0ABZ0TQB9_9SPHI</name>
<comment type="similarity">
    <text evidence="1">Belongs to the AHA1 family.</text>
</comment>
<protein>
    <submittedName>
        <fullName evidence="3">SRPBCC domain-containing protein</fullName>
    </submittedName>
</protein>
<dbReference type="Proteomes" id="UP001324380">
    <property type="component" value="Chromosome"/>
</dbReference>
<evidence type="ECO:0000259" key="2">
    <source>
        <dbReference type="Pfam" id="PF08327"/>
    </source>
</evidence>
<dbReference type="Pfam" id="PF08327">
    <property type="entry name" value="AHSA1"/>
    <property type="match status" value="1"/>
</dbReference>
<dbReference type="InterPro" id="IPR023393">
    <property type="entry name" value="START-like_dom_sf"/>
</dbReference>
<dbReference type="Gene3D" id="3.30.530.20">
    <property type="match status" value="1"/>
</dbReference>
<evidence type="ECO:0000313" key="3">
    <source>
        <dbReference type="EMBL" id="WPU95327.1"/>
    </source>
</evidence>
<accession>A0ABZ0TQB9</accession>
<reference evidence="3 4" key="1">
    <citation type="submission" date="2023-11" db="EMBL/GenBank/DDBJ databases">
        <title>Analysis of the Genomes of Mucilaginibacter gossypii cycad 4 and M. sabulilitoris SNA2: microbes with the potential for plant growth promotion.</title>
        <authorList>
            <person name="Hirsch A.M."/>
            <person name="Humm E."/>
            <person name="Rubbi M."/>
            <person name="Del Vecchio G."/>
            <person name="Ha S.M."/>
            <person name="Pellegrini M."/>
            <person name="Gunsalus R.P."/>
        </authorList>
    </citation>
    <scope>NUCLEOTIDE SEQUENCE [LARGE SCALE GENOMIC DNA]</scope>
    <source>
        <strain evidence="3 4">SNA2</strain>
    </source>
</reference>
<dbReference type="InterPro" id="IPR013538">
    <property type="entry name" value="ASHA1/2-like_C"/>
</dbReference>
<proteinExistence type="inferred from homology"/>
<dbReference type="EMBL" id="CP139558">
    <property type="protein sequence ID" value="WPU95327.1"/>
    <property type="molecule type" value="Genomic_DNA"/>
</dbReference>
<evidence type="ECO:0000313" key="4">
    <source>
        <dbReference type="Proteomes" id="UP001324380"/>
    </source>
</evidence>